<evidence type="ECO:0000259" key="10">
    <source>
        <dbReference type="Pfam" id="PF02355"/>
    </source>
</evidence>
<gene>
    <name evidence="9" type="primary">secF</name>
    <name evidence="11" type="ORF">S7S_03590</name>
</gene>
<dbReference type="GO" id="GO:0065002">
    <property type="term" value="P:intracellular protein transmembrane transport"/>
    <property type="evidence" value="ECO:0007669"/>
    <property type="project" value="UniProtKB-UniRule"/>
</dbReference>
<feature type="transmembrane region" description="Helical" evidence="9">
    <location>
        <begin position="238"/>
        <end position="256"/>
    </location>
</feature>
<dbReference type="EMBL" id="CP004387">
    <property type="protein sequence ID" value="AJD47140.1"/>
    <property type="molecule type" value="Genomic_DNA"/>
</dbReference>
<dbReference type="Gene3D" id="1.20.1640.10">
    <property type="entry name" value="Multidrug efflux transporter AcrB transmembrane domain"/>
    <property type="match status" value="1"/>
</dbReference>
<evidence type="ECO:0000256" key="4">
    <source>
        <dbReference type="ARBA" id="ARBA00022692"/>
    </source>
</evidence>
<dbReference type="InterPro" id="IPR048634">
    <property type="entry name" value="SecD_SecF_C"/>
</dbReference>
<keyword evidence="7 9" id="KW-0811">Translocation</keyword>
<dbReference type="GO" id="GO:0006605">
    <property type="term" value="P:protein targeting"/>
    <property type="evidence" value="ECO:0007669"/>
    <property type="project" value="UniProtKB-UniRule"/>
</dbReference>
<keyword evidence="4 9" id="KW-0812">Transmembrane</keyword>
<feature type="transmembrane region" description="Helical" evidence="9">
    <location>
        <begin position="262"/>
        <end position="288"/>
    </location>
</feature>
<organism evidence="11 12">
    <name type="scientific">Isoalcanivorax pacificus W11-5</name>
    <dbReference type="NCBI Taxonomy" id="391936"/>
    <lineage>
        <taxon>Bacteria</taxon>
        <taxon>Pseudomonadati</taxon>
        <taxon>Pseudomonadota</taxon>
        <taxon>Gammaproteobacteria</taxon>
        <taxon>Oceanospirillales</taxon>
        <taxon>Alcanivoracaceae</taxon>
        <taxon>Isoalcanivorax</taxon>
    </lineage>
</organism>
<dbReference type="Proteomes" id="UP000006764">
    <property type="component" value="Chromosome"/>
</dbReference>
<reference evidence="11 12" key="1">
    <citation type="journal article" date="2012" name="J. Bacteriol.">
        <title>Genome sequence of an alkane-degrading bacterium, Alcanivorax pacificus type strain W11-5, isolated from deep sea sediment.</title>
        <authorList>
            <person name="Lai Q."/>
            <person name="Shao Z."/>
        </authorList>
    </citation>
    <scope>NUCLEOTIDE SEQUENCE [LARGE SCALE GENOMIC DNA]</scope>
    <source>
        <strain evidence="11 12">W11-5</strain>
    </source>
</reference>
<evidence type="ECO:0000256" key="6">
    <source>
        <dbReference type="ARBA" id="ARBA00022989"/>
    </source>
</evidence>
<dbReference type="InterPro" id="IPR022646">
    <property type="entry name" value="SecD/SecF_CS"/>
</dbReference>
<keyword evidence="3 9" id="KW-1003">Cell membrane</keyword>
<dbReference type="Pfam" id="PF02355">
    <property type="entry name" value="SecD_SecF_C"/>
    <property type="match status" value="1"/>
</dbReference>
<evidence type="ECO:0000313" key="11">
    <source>
        <dbReference type="EMBL" id="AJD47140.1"/>
    </source>
</evidence>
<dbReference type="GO" id="GO:0005886">
    <property type="term" value="C:plasma membrane"/>
    <property type="evidence" value="ECO:0007669"/>
    <property type="project" value="UniProtKB-SubCell"/>
</dbReference>
<sequence length="308" mass="33347">MTTTPEKNVNFMKLALPMGILSIVLVLASVVLLATRGLNLGLDFTGGTVVEVAAPQDIALNDLRDALAEGGYADAIVQHFGSSRDVVVRVPPHETDNGDEVGLAVFEMVSSAVPSLELRRVEFVGPQVGDELRDQSGLAVLFAMGAMLAYIWFRFTNKFGVAALLALVHDVIVVLGAFALFRWQFDLTVLAAVLAVVGYSINDTIVIADHIREDFRSSRQSDTRTIINHSITRTLSRTMITSATTLLVLIALYVFGGEMISGFAITLIIGVLVGTYSSVYVANGLLLLMKVDKEDFVVPERTEVDEMP</sequence>
<keyword evidence="12" id="KW-1185">Reference proteome</keyword>
<comment type="similarity">
    <text evidence="9">Belongs to the SecD/SecF family. SecF subfamily.</text>
</comment>
<dbReference type="OrthoDB" id="9774769at2"/>
<dbReference type="AlphaFoldDB" id="A0A0B4XKB0"/>
<dbReference type="InterPro" id="IPR022813">
    <property type="entry name" value="SecD/SecF_arch_bac"/>
</dbReference>
<evidence type="ECO:0000313" key="12">
    <source>
        <dbReference type="Proteomes" id="UP000006764"/>
    </source>
</evidence>
<dbReference type="Pfam" id="PF07549">
    <property type="entry name" value="Sec_GG"/>
    <property type="match status" value="1"/>
</dbReference>
<feature type="transmembrane region" description="Helical" evidence="9">
    <location>
        <begin position="12"/>
        <end position="34"/>
    </location>
</feature>
<dbReference type="RefSeq" id="WP_008738218.1">
    <property type="nucleotide sequence ID" value="NZ_CP004387.1"/>
</dbReference>
<evidence type="ECO:0000256" key="5">
    <source>
        <dbReference type="ARBA" id="ARBA00022927"/>
    </source>
</evidence>
<evidence type="ECO:0000256" key="3">
    <source>
        <dbReference type="ARBA" id="ARBA00022475"/>
    </source>
</evidence>
<dbReference type="InterPro" id="IPR005665">
    <property type="entry name" value="SecF_bac"/>
</dbReference>
<feature type="transmembrane region" description="Helical" evidence="9">
    <location>
        <begin position="160"/>
        <end position="181"/>
    </location>
</feature>
<protein>
    <recommendedName>
        <fullName evidence="9">Protein-export membrane protein SecF</fullName>
    </recommendedName>
</protein>
<dbReference type="NCBIfam" id="TIGR00916">
    <property type="entry name" value="2A0604s01"/>
    <property type="match status" value="1"/>
</dbReference>
<keyword evidence="8 9" id="KW-0472">Membrane</keyword>
<dbReference type="InterPro" id="IPR022645">
    <property type="entry name" value="SecD/SecF_bac"/>
</dbReference>
<keyword evidence="2 9" id="KW-0813">Transport</keyword>
<name>A0A0B4XKB0_9GAMM</name>
<dbReference type="HOGENOM" id="CLU_050012_1_0_6"/>
<comment type="subunit">
    <text evidence="9">Forms a complex with SecD. Part of the essential Sec protein translocation apparatus which comprises SecA, SecYEG and auxiliary proteins SecDF-YajC and YidC.</text>
</comment>
<dbReference type="GO" id="GO:0015450">
    <property type="term" value="F:protein-transporting ATPase activity"/>
    <property type="evidence" value="ECO:0007669"/>
    <property type="project" value="InterPro"/>
</dbReference>
<dbReference type="HAMAP" id="MF_01464_B">
    <property type="entry name" value="SecF_B"/>
    <property type="match status" value="1"/>
</dbReference>
<keyword evidence="5 9" id="KW-0653">Protein transport</keyword>
<dbReference type="PANTHER" id="PTHR30081:SF8">
    <property type="entry name" value="PROTEIN TRANSLOCASE SUBUNIT SECF"/>
    <property type="match status" value="1"/>
</dbReference>
<evidence type="ECO:0000256" key="1">
    <source>
        <dbReference type="ARBA" id="ARBA00004651"/>
    </source>
</evidence>
<dbReference type="STRING" id="391936.S7S_03590"/>
<dbReference type="NCBIfam" id="TIGR00966">
    <property type="entry name" value="transloc_SecF"/>
    <property type="match status" value="1"/>
</dbReference>
<dbReference type="PANTHER" id="PTHR30081">
    <property type="entry name" value="PROTEIN-EXPORT MEMBRANE PROTEIN SEC"/>
    <property type="match status" value="1"/>
</dbReference>
<evidence type="ECO:0000256" key="7">
    <source>
        <dbReference type="ARBA" id="ARBA00023010"/>
    </source>
</evidence>
<evidence type="ECO:0000256" key="9">
    <source>
        <dbReference type="HAMAP-Rule" id="MF_01464"/>
    </source>
</evidence>
<dbReference type="KEGG" id="apac:S7S_03590"/>
<dbReference type="InterPro" id="IPR055344">
    <property type="entry name" value="SecD_SecF_C_bact"/>
</dbReference>
<evidence type="ECO:0000256" key="8">
    <source>
        <dbReference type="ARBA" id="ARBA00023136"/>
    </source>
</evidence>
<feature type="transmembrane region" description="Helical" evidence="9">
    <location>
        <begin position="136"/>
        <end position="153"/>
    </location>
</feature>
<accession>A0A0B4XKB0</accession>
<evidence type="ECO:0000256" key="2">
    <source>
        <dbReference type="ARBA" id="ARBA00022448"/>
    </source>
</evidence>
<proteinExistence type="inferred from homology"/>
<dbReference type="PRINTS" id="PR01755">
    <property type="entry name" value="SECFTRNLCASE"/>
</dbReference>
<dbReference type="SUPFAM" id="SSF82866">
    <property type="entry name" value="Multidrug efflux transporter AcrB transmembrane domain"/>
    <property type="match status" value="1"/>
</dbReference>
<dbReference type="GO" id="GO:0043952">
    <property type="term" value="P:protein transport by the Sec complex"/>
    <property type="evidence" value="ECO:0007669"/>
    <property type="project" value="UniProtKB-UniRule"/>
</dbReference>
<feature type="domain" description="Protein export membrane protein SecD/SecF C-terminal" evidence="10">
    <location>
        <begin position="108"/>
        <end position="290"/>
    </location>
</feature>
<comment type="function">
    <text evidence="9">Part of the Sec protein translocase complex. Interacts with the SecYEG preprotein conducting channel. SecDF uses the proton motive force (PMF) to complete protein translocation after the ATP-dependent function of SecA.</text>
</comment>
<comment type="subcellular location">
    <subcellularLocation>
        <location evidence="1 9">Cell membrane</location>
        <topology evidence="1 9">Multi-pass membrane protein</topology>
    </subcellularLocation>
</comment>
<keyword evidence="6 9" id="KW-1133">Transmembrane helix</keyword>
<feature type="transmembrane region" description="Helical" evidence="9">
    <location>
        <begin position="187"/>
        <end position="208"/>
    </location>
</feature>